<dbReference type="OrthoDB" id="5464673at2"/>
<dbReference type="PANTHER" id="PTHR37841">
    <property type="entry name" value="GLR2918 PROTEIN"/>
    <property type="match status" value="1"/>
</dbReference>
<dbReference type="RefSeq" id="WP_111898636.1">
    <property type="nucleotide sequence ID" value="NZ_CP033459.1"/>
</dbReference>
<accession>A0A5P8E4V8</accession>
<keyword evidence="2" id="KW-1185">Reference proteome</keyword>
<name>A0A5P8E4V8_9BACT</name>
<dbReference type="Proteomes" id="UP000249375">
    <property type="component" value="Chromosome"/>
</dbReference>
<reference evidence="1 2" key="1">
    <citation type="submission" date="2018-11" db="EMBL/GenBank/DDBJ databases">
        <authorList>
            <person name="Na S.W."/>
            <person name="Baik M."/>
        </authorList>
    </citation>
    <scope>NUCLEOTIDE SEQUENCE [LARGE SCALE GENOMIC DNA]</scope>
    <source>
        <strain evidence="1 2">E39</strain>
    </source>
</reference>
<organism evidence="1 2">
    <name type="scientific">Pseudoprevotella muciniphila</name>
    <dbReference type="NCBI Taxonomy" id="2133944"/>
    <lineage>
        <taxon>Bacteria</taxon>
        <taxon>Pseudomonadati</taxon>
        <taxon>Bacteroidota</taxon>
        <taxon>Bacteroidia</taxon>
        <taxon>Bacteroidales</taxon>
        <taxon>Prevotellaceae</taxon>
        <taxon>Pseudoprevotella</taxon>
    </lineage>
</organism>
<dbReference type="KEGG" id="alq:C7Y71_003000"/>
<proteinExistence type="predicted"/>
<dbReference type="Pfam" id="PF14903">
    <property type="entry name" value="WG_beta_rep"/>
    <property type="match status" value="17"/>
</dbReference>
<sequence>MTNIEDKYDFVGEYHQGVAIVVKDGMYGAILRGGQEIFEPRYDYISAFKDGYAQAIRKGECRILNLSGNECKKYEGNFISISAKYDSVREFKNGHACVQLNDKWGVIDTEGKEIFEPQFYFISDFVGGTAKYKNHSIGSWGFVNVDGFCSECNLNEPEIEPNGNLILNESGNRFRINNKGHILLNDGSTIISLPKVYIVAKEFKDGYAIVKDNTGYWGVINKKCEVVVPLQYNEIHDFSENKAFALNKNDKLCLISINGNIIKVFDTYTDGKPFQDGFAIVSENWKHGVINEKGEELLAPLSGYIDRTDNPYVFKISLDGKKGLFNASTGLLIKPRYKRIIEVRKDCVSVEVNGISESLVDLSGRAFITPQGVNQRIYLPEWCIAGKNINNLVFSGVSDEGKWGLIDSAGNTLLNPEYDNIGEINGDIIPLEKKENYRGTKYGCYNIKSKRIISVIFDKCPEYTNDFYKVTYNGLLGVINGKGNVIIKASWNQISLYNEHFLISKKKKDYYDDDYIEFGVANKKGEILFKTECDDFVILQSGLYKISNHSYRYSYNNKVWYIYNNVGKLTEESFDEINIEGNYIAVSKDGRKGLLNESAEKIIKTDDGNYIKLPSKFTWGYNFKDGIAKVIINGFENYVDESFNFVIINDTSIIHLPKSIDYLTTKDSLGNYIFVSNEKYGIVNNKGKIIIAAKYENLESFVQNLYIAKIANKNDNSRELYGVIDIKEKTVIPFDYFSIEPYKGYVPSYDRPRNEEVEITNEIQYWLICKDGYGLIDSNGKICIPPIYQDIEQVENKFIVKLDEKKGLINHDFNTLIEPNYNKITPIGNGFWKVEIKELSYKDYYNEEHYTYKFGIINSLGEVCLEPIYNFIGDVNDTEIVKGRAFIKNGRVGLVDECYRILAQPEYNIISNFENGKATVSKYVFNQDENRDILIKGELDINGNFTEEEKEIKIVETLKNGFKVIQEVNPSQYNNYCAVVDNNNSFILPYKYHKIEELENGLFRVKLKGDYGLLDQDFNELIEPKYSYLRQIQNIYNASKYDFGHHGLIDSQENVILEFEYDNIESATPGLIWIYSNHKIGLATTTGQVLFTPQFGKKESLQNGYIKVNDGHWYEYDETDDEWRHKETKWGYSEGKWGIINTDGCLILPTIYDSIEIWGRDHFVVTKTISNIRVKGIVNNKGEQLVKLYNGNYILASKKYDWQDDFNSQDRSRVYHNGHIGFVNKEFQQIVTYKHKQKESEFILHEDYDWGYNSTTELIIIEKDNKKGFINSEGLLIISPKFDIIDELNYENIHIYICCTQDKNYPEDISKSTWSILNSEGEIITESLIEEPIYIGYSLIAIKSIDNKYHIIDIYGKPTTDTYFDSVREFNDFEISLFTPTTNSKNITNKKKELDFAIVEVGGKYGIINNLGNLIIPPKFSSLIKTEGNLFLADGVLINSSEQSVSFKDNLNLIKTDAYETIEILDNGLIIVSKNNLFGCINQVGTTIIPLKYRSLEYKNNLLIATIYDKTDDSYKDGVINFQEKQIVPFSKQIYDIQIESDMILYRQDGRWGAYSLQGQSICKPIYDHIKLIADNLIKVANNYNSQEKWGLIDNSGHELLPLEYSEIGDDIYNGLLRIYEGINNDYKGFVDITGHILLEPTYSYINSFVDGYAIVQIKKHDRNDNYFYLHGVINSQMIEVIPCVFFEEIKYEKETGRFHTGDNYITTDGRFIIEVDGKELYVDNKYAFCEPFNDKCAIAVQASDNQWDRTDFKYGLIDKKSNDILPPIFSKLELLDNGLYKFCINNLWGLVNSDGNIIIPNKYNDIKKIEENLIRIQINKPNKDRKDENRIYGLVDYQGNEILSPNYEFIGKVHNNISVVRKNNVWELFNILRKQIISIPNAAYLGPCISNLCRINIGGTYDKKRYRTDGGLWGYTSTDGQVVIEPIYEEAKSFSGRIAATKLNGKWGIINTNGENIVPYEYNDYELFEYDEDDPDANKGKCQLVKDGKIFVFDENGTLIESYDKEDDYDYYSYEEPVRNPYDSPYYNDNLDMDQQSQEFWDSL</sequence>
<dbReference type="InterPro" id="IPR032774">
    <property type="entry name" value="WG_beta_rep"/>
</dbReference>
<dbReference type="EMBL" id="CP033459">
    <property type="protein sequence ID" value="QFQ12069.1"/>
    <property type="molecule type" value="Genomic_DNA"/>
</dbReference>
<protein>
    <submittedName>
        <fullName evidence="1">WG repeat-containing protein</fullName>
    </submittedName>
</protein>
<evidence type="ECO:0000313" key="2">
    <source>
        <dbReference type="Proteomes" id="UP000249375"/>
    </source>
</evidence>
<dbReference type="PANTHER" id="PTHR37841:SF1">
    <property type="entry name" value="DUF3298 DOMAIN-CONTAINING PROTEIN"/>
    <property type="match status" value="1"/>
</dbReference>
<evidence type="ECO:0000313" key="1">
    <source>
        <dbReference type="EMBL" id="QFQ12069.1"/>
    </source>
</evidence>
<dbReference type="SUPFAM" id="SSF69360">
    <property type="entry name" value="Cell wall binding repeat"/>
    <property type="match status" value="1"/>
</dbReference>
<gene>
    <name evidence="1" type="ORF">C7Y71_003000</name>
</gene>